<dbReference type="Pfam" id="PF10604">
    <property type="entry name" value="Polyketide_cyc2"/>
    <property type="match status" value="1"/>
</dbReference>
<dbReference type="InterPro" id="IPR023393">
    <property type="entry name" value="START-like_dom_sf"/>
</dbReference>
<dbReference type="SUPFAM" id="SSF55961">
    <property type="entry name" value="Bet v1-like"/>
    <property type="match status" value="1"/>
</dbReference>
<keyword evidence="2" id="KW-1185">Reference proteome</keyword>
<protein>
    <submittedName>
        <fullName evidence="1">Polyketide cyclase / dehydrase and lipid transport</fullName>
    </submittedName>
</protein>
<dbReference type="EMBL" id="FNUC01000004">
    <property type="protein sequence ID" value="SEF17749.1"/>
    <property type="molecule type" value="Genomic_DNA"/>
</dbReference>
<accession>A0A1H5PVK9</accession>
<dbReference type="AlphaFoldDB" id="A0A1H5PVK9"/>
<dbReference type="Gene3D" id="3.30.530.20">
    <property type="match status" value="1"/>
</dbReference>
<evidence type="ECO:0000313" key="1">
    <source>
        <dbReference type="EMBL" id="SEF17749.1"/>
    </source>
</evidence>
<reference evidence="2" key="1">
    <citation type="submission" date="2016-10" db="EMBL/GenBank/DDBJ databases">
        <authorList>
            <person name="Varghese N."/>
            <person name="Submissions S."/>
        </authorList>
    </citation>
    <scope>NUCLEOTIDE SEQUENCE [LARGE SCALE GENOMIC DNA]</scope>
    <source>
        <strain evidence="2">DSM 45237</strain>
    </source>
</reference>
<proteinExistence type="predicted"/>
<evidence type="ECO:0000313" key="2">
    <source>
        <dbReference type="Proteomes" id="UP000181980"/>
    </source>
</evidence>
<gene>
    <name evidence="1" type="ORF">SAMN04488561_6027</name>
</gene>
<organism evidence="1 2">
    <name type="scientific">Jiangella alba</name>
    <dbReference type="NCBI Taxonomy" id="561176"/>
    <lineage>
        <taxon>Bacteria</taxon>
        <taxon>Bacillati</taxon>
        <taxon>Actinomycetota</taxon>
        <taxon>Actinomycetes</taxon>
        <taxon>Jiangellales</taxon>
        <taxon>Jiangellaceae</taxon>
        <taxon>Jiangella</taxon>
    </lineage>
</organism>
<dbReference type="InterPro" id="IPR019587">
    <property type="entry name" value="Polyketide_cyclase/dehydratase"/>
</dbReference>
<sequence length="146" mass="15958">MAVSRRLAAPADVVWHVLTDWPAQSAWMPLTRVRVLGLGDGREVGARLEAWTGVGRAGFLDTMVVTAWDPPRRCEVLHTGRLVRGPGVFSVRAIGADAAEVRWEEQLDLPLGAAGRAGWPVLRPAVRFGLGVALRRFAGYVDRLPR</sequence>
<dbReference type="STRING" id="561176.SAMN04488561_6027"/>
<name>A0A1H5PVK9_9ACTN</name>
<dbReference type="Proteomes" id="UP000181980">
    <property type="component" value="Unassembled WGS sequence"/>
</dbReference>